<dbReference type="Proteomes" id="UP000059680">
    <property type="component" value="Chromosome 12"/>
</dbReference>
<dbReference type="AlphaFoldDB" id="A0A0N7KU51"/>
<dbReference type="EMBL" id="AP014968">
    <property type="protein sequence ID" value="BAT17442.1"/>
    <property type="molecule type" value="Genomic_DNA"/>
</dbReference>
<proteinExistence type="predicted"/>
<dbReference type="Gramene" id="Os12t0532600-01">
    <property type="protein sequence ID" value="Os12t0532600-01"/>
    <property type="gene ID" value="Os12g0532600"/>
</dbReference>
<keyword evidence="2" id="KW-1185">Reference proteome</keyword>
<evidence type="ECO:0000313" key="2">
    <source>
        <dbReference type="Proteomes" id="UP000059680"/>
    </source>
</evidence>
<gene>
    <name evidence="1" type="ordered locus">Os12g0532600</name>
    <name evidence="1" type="ORF">OSNPB_120532600</name>
</gene>
<reference evidence="2" key="1">
    <citation type="journal article" date="2005" name="Nature">
        <title>The map-based sequence of the rice genome.</title>
        <authorList>
            <consortium name="International rice genome sequencing project (IRGSP)"/>
            <person name="Matsumoto T."/>
            <person name="Wu J."/>
            <person name="Kanamori H."/>
            <person name="Katayose Y."/>
            <person name="Fujisawa M."/>
            <person name="Namiki N."/>
            <person name="Mizuno H."/>
            <person name="Yamamoto K."/>
            <person name="Antonio B.A."/>
            <person name="Baba T."/>
            <person name="Sakata K."/>
            <person name="Nagamura Y."/>
            <person name="Aoki H."/>
            <person name="Arikawa K."/>
            <person name="Arita K."/>
            <person name="Bito T."/>
            <person name="Chiden Y."/>
            <person name="Fujitsuka N."/>
            <person name="Fukunaka R."/>
            <person name="Hamada M."/>
            <person name="Harada C."/>
            <person name="Hayashi A."/>
            <person name="Hijishita S."/>
            <person name="Honda M."/>
            <person name="Hosokawa S."/>
            <person name="Ichikawa Y."/>
            <person name="Idonuma A."/>
            <person name="Iijima M."/>
            <person name="Ikeda M."/>
            <person name="Ikeno M."/>
            <person name="Ito K."/>
            <person name="Ito S."/>
            <person name="Ito T."/>
            <person name="Ito Y."/>
            <person name="Ito Y."/>
            <person name="Iwabuchi A."/>
            <person name="Kamiya K."/>
            <person name="Karasawa W."/>
            <person name="Kurita K."/>
            <person name="Katagiri S."/>
            <person name="Kikuta A."/>
            <person name="Kobayashi H."/>
            <person name="Kobayashi N."/>
            <person name="Machita K."/>
            <person name="Maehara T."/>
            <person name="Masukawa M."/>
            <person name="Mizubayashi T."/>
            <person name="Mukai Y."/>
            <person name="Nagasaki H."/>
            <person name="Nagata Y."/>
            <person name="Naito S."/>
            <person name="Nakashima M."/>
            <person name="Nakama Y."/>
            <person name="Nakamichi Y."/>
            <person name="Nakamura M."/>
            <person name="Meguro A."/>
            <person name="Negishi M."/>
            <person name="Ohta I."/>
            <person name="Ohta T."/>
            <person name="Okamoto M."/>
            <person name="Ono N."/>
            <person name="Saji S."/>
            <person name="Sakaguchi M."/>
            <person name="Sakai K."/>
            <person name="Shibata M."/>
            <person name="Shimokawa T."/>
            <person name="Song J."/>
            <person name="Takazaki Y."/>
            <person name="Terasawa K."/>
            <person name="Tsugane M."/>
            <person name="Tsuji K."/>
            <person name="Ueda S."/>
            <person name="Waki K."/>
            <person name="Yamagata H."/>
            <person name="Yamamoto M."/>
            <person name="Yamamoto S."/>
            <person name="Yamane H."/>
            <person name="Yoshiki S."/>
            <person name="Yoshihara R."/>
            <person name="Yukawa K."/>
            <person name="Zhong H."/>
            <person name="Yano M."/>
            <person name="Yuan Q."/>
            <person name="Ouyang S."/>
            <person name="Liu J."/>
            <person name="Jones K.M."/>
            <person name="Gansberger K."/>
            <person name="Moffat K."/>
            <person name="Hill J."/>
            <person name="Bera J."/>
            <person name="Fadrosh D."/>
            <person name="Jin S."/>
            <person name="Johri S."/>
            <person name="Kim M."/>
            <person name="Overton L."/>
            <person name="Reardon M."/>
            <person name="Tsitrin T."/>
            <person name="Vuong H."/>
            <person name="Weaver B."/>
            <person name="Ciecko A."/>
            <person name="Tallon L."/>
            <person name="Jackson J."/>
            <person name="Pai G."/>
            <person name="Aken S.V."/>
            <person name="Utterback T."/>
            <person name="Reidmuller S."/>
            <person name="Feldblyum T."/>
            <person name="Hsiao J."/>
            <person name="Zismann V."/>
            <person name="Iobst S."/>
            <person name="de Vazeille A.R."/>
            <person name="Buell C.R."/>
            <person name="Ying K."/>
            <person name="Li Y."/>
            <person name="Lu T."/>
            <person name="Huang Y."/>
            <person name="Zhao Q."/>
            <person name="Feng Q."/>
            <person name="Zhang L."/>
            <person name="Zhu J."/>
            <person name="Weng Q."/>
            <person name="Mu J."/>
            <person name="Lu Y."/>
            <person name="Fan D."/>
            <person name="Liu Y."/>
            <person name="Guan J."/>
            <person name="Zhang Y."/>
            <person name="Yu S."/>
            <person name="Liu X."/>
            <person name="Zhang Y."/>
            <person name="Hong G."/>
            <person name="Han B."/>
            <person name="Choisne N."/>
            <person name="Demange N."/>
            <person name="Orjeda G."/>
            <person name="Samain S."/>
            <person name="Cattolico L."/>
            <person name="Pelletier E."/>
            <person name="Couloux A."/>
            <person name="Segurens B."/>
            <person name="Wincker P."/>
            <person name="D'Hont A."/>
            <person name="Scarpelli C."/>
            <person name="Weissenbach J."/>
            <person name="Salanoubat M."/>
            <person name="Quetier F."/>
            <person name="Yu Y."/>
            <person name="Kim H.R."/>
            <person name="Rambo T."/>
            <person name="Currie J."/>
            <person name="Collura K."/>
            <person name="Luo M."/>
            <person name="Yang T."/>
            <person name="Ammiraju J.S.S."/>
            <person name="Engler F."/>
            <person name="Soderlund C."/>
            <person name="Wing R.A."/>
            <person name="Palmer L.E."/>
            <person name="de la Bastide M."/>
            <person name="Spiegel L."/>
            <person name="Nascimento L."/>
            <person name="Zutavern T."/>
            <person name="O'Shaughnessy A."/>
            <person name="Dike S."/>
            <person name="Dedhia N."/>
            <person name="Preston R."/>
            <person name="Balija V."/>
            <person name="McCombie W.R."/>
            <person name="Chow T."/>
            <person name="Chen H."/>
            <person name="Chung M."/>
            <person name="Chen C."/>
            <person name="Shaw J."/>
            <person name="Wu H."/>
            <person name="Hsiao K."/>
            <person name="Chao Y."/>
            <person name="Chu M."/>
            <person name="Cheng C."/>
            <person name="Hour A."/>
            <person name="Lee P."/>
            <person name="Lin S."/>
            <person name="Lin Y."/>
            <person name="Liou J."/>
            <person name="Liu S."/>
            <person name="Hsing Y."/>
            <person name="Raghuvanshi S."/>
            <person name="Mohanty A."/>
            <person name="Bharti A.K."/>
            <person name="Gaur A."/>
            <person name="Gupta V."/>
            <person name="Kumar D."/>
            <person name="Ravi V."/>
            <person name="Vij S."/>
            <person name="Kapur A."/>
            <person name="Khurana P."/>
            <person name="Khurana P."/>
            <person name="Khurana J.P."/>
            <person name="Tyagi A.K."/>
            <person name="Gaikwad K."/>
            <person name="Singh A."/>
            <person name="Dalal V."/>
            <person name="Srivastava S."/>
            <person name="Dixit A."/>
            <person name="Pal A.K."/>
            <person name="Ghazi I.A."/>
            <person name="Yadav M."/>
            <person name="Pandit A."/>
            <person name="Bhargava A."/>
            <person name="Sureshbabu K."/>
            <person name="Batra K."/>
            <person name="Sharma T.R."/>
            <person name="Mohapatra T."/>
            <person name="Singh N.K."/>
            <person name="Messing J."/>
            <person name="Nelson A.B."/>
            <person name="Fuks G."/>
            <person name="Kavchok S."/>
            <person name="Keizer G."/>
            <person name="Linton E."/>
            <person name="Llaca V."/>
            <person name="Song R."/>
            <person name="Tanyolac B."/>
            <person name="Young S."/>
            <person name="Ho-Il K."/>
            <person name="Hahn J.H."/>
            <person name="Sangsakoo G."/>
            <person name="Vanavichit A."/>
            <person name="de Mattos Luiz.A.T."/>
            <person name="Zimmer P.D."/>
            <person name="Malone G."/>
            <person name="Dellagostin O."/>
            <person name="de Oliveira A.C."/>
            <person name="Bevan M."/>
            <person name="Bancroft I."/>
            <person name="Minx P."/>
            <person name="Cordum H."/>
            <person name="Wilson R."/>
            <person name="Cheng Z."/>
            <person name="Jin W."/>
            <person name="Jiang J."/>
            <person name="Leong S.A."/>
            <person name="Iwama H."/>
            <person name="Gojobori T."/>
            <person name="Itoh T."/>
            <person name="Niimura Y."/>
            <person name="Fujii Y."/>
            <person name="Habara T."/>
            <person name="Sakai H."/>
            <person name="Sato Y."/>
            <person name="Wilson G."/>
            <person name="Kumar K."/>
            <person name="McCouch S."/>
            <person name="Juretic N."/>
            <person name="Hoen D."/>
            <person name="Wright S."/>
            <person name="Bruskiewich R."/>
            <person name="Bureau T."/>
            <person name="Miyao A."/>
            <person name="Hirochika H."/>
            <person name="Nishikawa T."/>
            <person name="Kadowaki K."/>
            <person name="Sugiura M."/>
            <person name="Burr B."/>
            <person name="Sasaki T."/>
        </authorList>
    </citation>
    <scope>NUCLEOTIDE SEQUENCE [LARGE SCALE GENOMIC DNA]</scope>
    <source>
        <strain evidence="2">cv. Nipponbare</strain>
    </source>
</reference>
<evidence type="ECO:0000313" key="1">
    <source>
        <dbReference type="EMBL" id="BAT17442.1"/>
    </source>
</evidence>
<reference evidence="1 2" key="2">
    <citation type="journal article" date="2013" name="Plant Cell Physiol.">
        <title>Rice Annotation Project Database (RAP-DB): an integrative and interactive database for rice genomics.</title>
        <authorList>
            <person name="Sakai H."/>
            <person name="Lee S.S."/>
            <person name="Tanaka T."/>
            <person name="Numa H."/>
            <person name="Kim J."/>
            <person name="Kawahara Y."/>
            <person name="Wakimoto H."/>
            <person name="Yang C.C."/>
            <person name="Iwamoto M."/>
            <person name="Abe T."/>
            <person name="Yamada Y."/>
            <person name="Muto A."/>
            <person name="Inokuchi H."/>
            <person name="Ikemura T."/>
            <person name="Matsumoto T."/>
            <person name="Sasaki T."/>
            <person name="Itoh T."/>
        </authorList>
    </citation>
    <scope>NUCLEOTIDE SEQUENCE [LARGE SCALE GENOMIC DNA]</scope>
    <source>
        <strain evidence="2">cv. Nipponbare</strain>
    </source>
</reference>
<dbReference type="PaxDb" id="39947-A0A0N7KU51"/>
<reference evidence="1 2" key="3">
    <citation type="journal article" date="2013" name="Rice">
        <title>Improvement of the Oryza sativa Nipponbare reference genome using next generation sequence and optical map data.</title>
        <authorList>
            <person name="Kawahara Y."/>
            <person name="de la Bastide M."/>
            <person name="Hamilton J.P."/>
            <person name="Kanamori H."/>
            <person name="McCombie W.R."/>
            <person name="Ouyang S."/>
            <person name="Schwartz D.C."/>
            <person name="Tanaka T."/>
            <person name="Wu J."/>
            <person name="Zhou S."/>
            <person name="Childs K.L."/>
            <person name="Davidson R.M."/>
            <person name="Lin H."/>
            <person name="Quesada-Ocampo L."/>
            <person name="Vaillancourt B."/>
            <person name="Sakai H."/>
            <person name="Lee S.S."/>
            <person name="Kim J."/>
            <person name="Numa H."/>
            <person name="Itoh T."/>
            <person name="Buell C.R."/>
            <person name="Matsumoto T."/>
        </authorList>
    </citation>
    <scope>NUCLEOTIDE SEQUENCE [LARGE SCALE GENOMIC DNA]</scope>
    <source>
        <strain evidence="2">cv. Nipponbare</strain>
    </source>
</reference>
<dbReference type="InParanoid" id="A0A0N7KU51"/>
<sequence length="52" mass="5837">MFLAWVMDKCWRGGLRNLQHCVGSTMMCGTCTVRRLWVSLSILHSPAEGSLP</sequence>
<name>A0A0N7KU51_ORYSJ</name>
<accession>A0A0N7KU51</accession>
<protein>
    <submittedName>
        <fullName evidence="1">Os12g0532600 protein</fullName>
    </submittedName>
</protein>
<organism evidence="1 2">
    <name type="scientific">Oryza sativa subsp. japonica</name>
    <name type="common">Rice</name>
    <dbReference type="NCBI Taxonomy" id="39947"/>
    <lineage>
        <taxon>Eukaryota</taxon>
        <taxon>Viridiplantae</taxon>
        <taxon>Streptophyta</taxon>
        <taxon>Embryophyta</taxon>
        <taxon>Tracheophyta</taxon>
        <taxon>Spermatophyta</taxon>
        <taxon>Magnoliopsida</taxon>
        <taxon>Liliopsida</taxon>
        <taxon>Poales</taxon>
        <taxon>Poaceae</taxon>
        <taxon>BOP clade</taxon>
        <taxon>Oryzoideae</taxon>
        <taxon>Oryzeae</taxon>
        <taxon>Oryzinae</taxon>
        <taxon>Oryza</taxon>
        <taxon>Oryza sativa</taxon>
    </lineage>
</organism>